<dbReference type="SMART" id="SM00320">
    <property type="entry name" value="WD40"/>
    <property type="match status" value="4"/>
</dbReference>
<evidence type="ECO:0008006" key="4">
    <source>
        <dbReference type="Google" id="ProtNLM"/>
    </source>
</evidence>
<dbReference type="GeneID" id="96004869"/>
<dbReference type="SUPFAM" id="SSF50978">
    <property type="entry name" value="WD40 repeat-like"/>
    <property type="match status" value="1"/>
</dbReference>
<feature type="region of interest" description="Disordered" evidence="1">
    <location>
        <begin position="17"/>
        <end position="38"/>
    </location>
</feature>
<dbReference type="PANTHER" id="PTHR13211:SF0">
    <property type="entry name" value="TELOMERASE CAJAL BODY PROTEIN 1"/>
    <property type="match status" value="1"/>
</dbReference>
<dbReference type="InterPro" id="IPR036322">
    <property type="entry name" value="WD40_repeat_dom_sf"/>
</dbReference>
<dbReference type="InterPro" id="IPR001680">
    <property type="entry name" value="WD40_rpt"/>
</dbReference>
<comment type="caution">
    <text evidence="2">The sequence shown here is derived from an EMBL/GenBank/DDBJ whole genome shotgun (WGS) entry which is preliminary data.</text>
</comment>
<gene>
    <name evidence="2" type="ORF">WHR41_03425</name>
</gene>
<evidence type="ECO:0000313" key="2">
    <source>
        <dbReference type="EMBL" id="KAL1587906.1"/>
    </source>
</evidence>
<sequence>MASTKADQPRLELKFLASTDVNEQTAADGPQSAEPGEYEGNFFKEAQFSSDGTCIVSLNADNALRTFRLPQDLLDDIGKPHALSPWSVLKSPTNVQSYALPPCFDSRKPHLAQVLSAPREQPLRLSSALDASVTLAKYPYINPNNEAFQSPNSLLFSGNGDRFIAGSQGKIAIFETASPLRRPLLEHRTNPLDPHLAYTSMRDKGIIMSLAMSSQDVLAAGSTNRTVGLFPASGYGACETAFSVAPDPSDPDAAALHGTGITSLAWSADGTYLLVAERQSDGIHVYDVRYQRNRVAWLSGRNARTPQRLGISTVRRPTHFEVWAGGVDGVIRMWKDPGLYGGFQEPTAEFPESHGDAISSVAWHPSGAAMVSCSGQRHTVNDDGNDDLLRKADNSLKVWSI</sequence>
<organism evidence="2 3">
    <name type="scientific">Cladosporium halotolerans</name>
    <dbReference type="NCBI Taxonomy" id="1052096"/>
    <lineage>
        <taxon>Eukaryota</taxon>
        <taxon>Fungi</taxon>
        <taxon>Dikarya</taxon>
        <taxon>Ascomycota</taxon>
        <taxon>Pezizomycotina</taxon>
        <taxon>Dothideomycetes</taxon>
        <taxon>Dothideomycetidae</taxon>
        <taxon>Cladosporiales</taxon>
        <taxon>Cladosporiaceae</taxon>
        <taxon>Cladosporium</taxon>
    </lineage>
</organism>
<dbReference type="InterPro" id="IPR015943">
    <property type="entry name" value="WD40/YVTN_repeat-like_dom_sf"/>
</dbReference>
<dbReference type="Gene3D" id="2.130.10.10">
    <property type="entry name" value="YVTN repeat-like/Quinoprotein amine dehydrogenase"/>
    <property type="match status" value="2"/>
</dbReference>
<keyword evidence="3" id="KW-1185">Reference proteome</keyword>
<dbReference type="RefSeq" id="XP_069231011.1">
    <property type="nucleotide sequence ID" value="XM_069372031.1"/>
</dbReference>
<dbReference type="Pfam" id="PF00400">
    <property type="entry name" value="WD40"/>
    <property type="match status" value="2"/>
</dbReference>
<dbReference type="Proteomes" id="UP000803884">
    <property type="component" value="Unassembled WGS sequence"/>
</dbReference>
<reference evidence="2 3" key="1">
    <citation type="journal article" date="2020" name="Microbiol. Resour. Announc.">
        <title>Draft Genome Sequence of a Cladosporium Species Isolated from the Mesophotic Ascidian Didemnum maculosum.</title>
        <authorList>
            <person name="Gioti A."/>
            <person name="Siaperas R."/>
            <person name="Nikolaivits E."/>
            <person name="Le Goff G."/>
            <person name="Ouazzani J."/>
            <person name="Kotoulas G."/>
            <person name="Topakas E."/>
        </authorList>
    </citation>
    <scope>NUCLEOTIDE SEQUENCE [LARGE SCALE GENOMIC DNA]</scope>
    <source>
        <strain evidence="2 3">TM138-S3</strain>
    </source>
</reference>
<evidence type="ECO:0000313" key="3">
    <source>
        <dbReference type="Proteomes" id="UP000803884"/>
    </source>
</evidence>
<name>A0AB34KVL9_9PEZI</name>
<proteinExistence type="predicted"/>
<dbReference type="InterPro" id="IPR051150">
    <property type="entry name" value="SWT21/TCAB1_mRNA_Telomere"/>
</dbReference>
<dbReference type="EMBL" id="JAAQHG020000008">
    <property type="protein sequence ID" value="KAL1587906.1"/>
    <property type="molecule type" value="Genomic_DNA"/>
</dbReference>
<protein>
    <recommendedName>
        <fullName evidence="4">WD40 repeat-like protein</fullName>
    </recommendedName>
</protein>
<accession>A0AB34KVL9</accession>
<dbReference type="AlphaFoldDB" id="A0AB34KVL9"/>
<evidence type="ECO:0000256" key="1">
    <source>
        <dbReference type="SAM" id="MobiDB-lite"/>
    </source>
</evidence>
<dbReference type="PANTHER" id="PTHR13211">
    <property type="entry name" value="TELOMERASE CAJAL BODY PROTEIN 1"/>
    <property type="match status" value="1"/>
</dbReference>